<dbReference type="EMBL" id="SOHM01000031">
    <property type="protein sequence ID" value="TFD86953.1"/>
    <property type="molecule type" value="Genomic_DNA"/>
</dbReference>
<evidence type="ECO:0000313" key="2">
    <source>
        <dbReference type="EMBL" id="TFD86953.1"/>
    </source>
</evidence>
<comment type="caution">
    <text evidence="2">The sequence shown here is derived from an EMBL/GenBank/DDBJ whole genome shotgun (WGS) entry which is preliminary data.</text>
</comment>
<reference evidence="2 3" key="1">
    <citation type="submission" date="2019-03" db="EMBL/GenBank/DDBJ databases">
        <title>Genomics of glacier-inhabiting Cryobacterium strains.</title>
        <authorList>
            <person name="Liu Q."/>
            <person name="Xin Y.-H."/>
        </authorList>
    </citation>
    <scope>NUCLEOTIDE SEQUENCE [LARGE SCALE GENOMIC DNA]</scope>
    <source>
        <strain evidence="2 3">Sr59</strain>
    </source>
</reference>
<proteinExistence type="predicted"/>
<dbReference type="AlphaFoldDB" id="A0A4R9BLG2"/>
<feature type="coiled-coil region" evidence="1">
    <location>
        <begin position="125"/>
        <end position="152"/>
    </location>
</feature>
<accession>A0A4R9BLG2</accession>
<protein>
    <submittedName>
        <fullName evidence="2">Uncharacterized protein</fullName>
    </submittedName>
</protein>
<evidence type="ECO:0000313" key="3">
    <source>
        <dbReference type="Proteomes" id="UP000298468"/>
    </source>
</evidence>
<dbReference type="RefSeq" id="WP_134641435.1">
    <property type="nucleotide sequence ID" value="NZ_SOHM01000031.1"/>
</dbReference>
<dbReference type="Proteomes" id="UP000298468">
    <property type="component" value="Unassembled WGS sequence"/>
</dbReference>
<keyword evidence="3" id="KW-1185">Reference proteome</keyword>
<sequence>MTIDSAVGTSSATKIVVTVDNVASSITADDLIEIINAVVFAFEFSASTAQDALKQVYNSKSPSRESRFRESIRVRRMGYGSPVQIVIDLKPVIDFLTNGGYLIFLGVLAKIFVDGTTSWKNLQEVTNTRRKNKLLRDRMKRARNANTRILAEPTGEELRRLAEEEKAAMLKLLEPLVREVLTDMPTEMEVRGSQRVLIEAEGFVVRNINAAARAAEALEDKNVSYKLE</sequence>
<keyword evidence="1" id="KW-0175">Coiled coil</keyword>
<gene>
    <name evidence="2" type="ORF">E3T61_13845</name>
</gene>
<name>A0A4R9BLG2_9MICO</name>
<evidence type="ECO:0000256" key="1">
    <source>
        <dbReference type="SAM" id="Coils"/>
    </source>
</evidence>
<organism evidence="2 3">
    <name type="scientific">Cryobacterium lactosi</name>
    <dbReference type="NCBI Taxonomy" id="1259202"/>
    <lineage>
        <taxon>Bacteria</taxon>
        <taxon>Bacillati</taxon>
        <taxon>Actinomycetota</taxon>
        <taxon>Actinomycetes</taxon>
        <taxon>Micrococcales</taxon>
        <taxon>Microbacteriaceae</taxon>
        <taxon>Cryobacterium</taxon>
    </lineage>
</organism>